<evidence type="ECO:0000313" key="2">
    <source>
        <dbReference type="Proteomes" id="UP000194464"/>
    </source>
</evidence>
<dbReference type="Pfam" id="PF18728">
    <property type="entry name" value="HEPN_AbiV"/>
    <property type="match status" value="1"/>
</dbReference>
<evidence type="ECO:0000313" key="1">
    <source>
        <dbReference type="EMBL" id="SMQ66975.1"/>
    </source>
</evidence>
<dbReference type="NCBIfam" id="TIGR04498">
    <property type="entry name" value="AbiV_defense"/>
    <property type="match status" value="1"/>
</dbReference>
<dbReference type="InterPro" id="IPR030987">
    <property type="entry name" value="AbiV"/>
</dbReference>
<protein>
    <submittedName>
        <fullName evidence="1">Abortive infection protein, AbiV family</fullName>
    </submittedName>
</protein>
<name>A0ABY1RDX8_9MICO</name>
<reference evidence="1 2" key="1">
    <citation type="submission" date="2017-04" db="EMBL/GenBank/DDBJ databases">
        <authorList>
            <person name="Varghese N."/>
            <person name="Submissions S."/>
        </authorList>
    </citation>
    <scope>NUCLEOTIDE SEQUENCE [LARGE SCALE GENOMIC DNA]</scope>
    <source>
        <strain evidence="1 2">VKM Ac-1784</strain>
    </source>
</reference>
<proteinExistence type="predicted"/>
<organism evidence="1 2">
    <name type="scientific">Plantibacter elymi</name>
    <name type="common">nom. nud.</name>
    <dbReference type="NCBI Taxonomy" id="199708"/>
    <lineage>
        <taxon>Bacteria</taxon>
        <taxon>Bacillati</taxon>
        <taxon>Actinomycetota</taxon>
        <taxon>Actinomycetes</taxon>
        <taxon>Micrococcales</taxon>
        <taxon>Microbacteriaceae</taxon>
        <taxon>Plantibacter</taxon>
    </lineage>
</organism>
<comment type="caution">
    <text evidence="1">The sequence shown here is derived from an EMBL/GenBank/DDBJ whole genome shotgun (WGS) entry which is preliminary data.</text>
</comment>
<dbReference type="EMBL" id="FXWJ01000002">
    <property type="protein sequence ID" value="SMQ66975.1"/>
    <property type="molecule type" value="Genomic_DNA"/>
</dbReference>
<sequence>MRRLTYDQLAGLALAALANARRMYDDAELLRDAGRIPSSFVLLGLAADELGKHLMVASFPAREDSDEQWQAFWKRMGRHEEKLGNSLISAWLFDPDLTDGPPDPGAFHRRRLSATYVDVRDGEVRSPVDTTSAADLANAFALIGRQLTFCEMMLASTDRNRLAATMSTLRETTASLPRGHATAWAMAKSLGIPDADAERFASLVAKQLTRRPSQSQSD</sequence>
<gene>
    <name evidence="1" type="ORF">SAMN06295909_1382</name>
</gene>
<accession>A0ABY1RDX8</accession>
<dbReference type="Proteomes" id="UP000194464">
    <property type="component" value="Unassembled WGS sequence"/>
</dbReference>
<dbReference type="RefSeq" id="WP_086473418.1">
    <property type="nucleotide sequence ID" value="NZ_FXWJ01000002.1"/>
</dbReference>
<keyword evidence="2" id="KW-1185">Reference proteome</keyword>